<keyword evidence="4 8" id="KW-0808">Transferase</keyword>
<dbReference type="CDD" id="cd00609">
    <property type="entry name" value="AAT_like"/>
    <property type="match status" value="1"/>
</dbReference>
<organism evidence="8">
    <name type="scientific">termite gut metagenome</name>
    <dbReference type="NCBI Taxonomy" id="433724"/>
    <lineage>
        <taxon>unclassified sequences</taxon>
        <taxon>metagenomes</taxon>
        <taxon>organismal metagenomes</taxon>
    </lineage>
</organism>
<name>A0A5J4RA21_9ZZZZ</name>
<dbReference type="PANTHER" id="PTHR46383">
    <property type="entry name" value="ASPARTATE AMINOTRANSFERASE"/>
    <property type="match status" value="1"/>
</dbReference>
<feature type="domain" description="Aminotransferase class I/classII large" evidence="6">
    <location>
        <begin position="32"/>
        <end position="317"/>
    </location>
</feature>
<dbReference type="GO" id="GO:0006520">
    <property type="term" value="P:amino acid metabolic process"/>
    <property type="evidence" value="ECO:0007669"/>
    <property type="project" value="InterPro"/>
</dbReference>
<evidence type="ECO:0000256" key="3">
    <source>
        <dbReference type="ARBA" id="ARBA00022576"/>
    </source>
</evidence>
<dbReference type="AlphaFoldDB" id="A0A5J4RA21"/>
<dbReference type="InterPro" id="IPR015421">
    <property type="entry name" value="PyrdxlP-dep_Trfase_major"/>
</dbReference>
<dbReference type="Gene3D" id="6.10.120.10">
    <property type="entry name" value="Bacterial aspartate aminotransferase, helical domain"/>
    <property type="match status" value="1"/>
</dbReference>
<dbReference type="EMBL" id="SNRY01001592">
    <property type="protein sequence ID" value="KAA6329811.1"/>
    <property type="molecule type" value="Genomic_DNA"/>
</dbReference>
<accession>A0A5J4RA21</accession>
<reference evidence="8" key="1">
    <citation type="submission" date="2019-03" db="EMBL/GenBank/DDBJ databases">
        <title>Single cell metagenomics reveals metabolic interactions within the superorganism composed of flagellate Streblomastix strix and complex community of Bacteroidetes bacteria on its surface.</title>
        <authorList>
            <person name="Treitli S.C."/>
            <person name="Kolisko M."/>
            <person name="Husnik F."/>
            <person name="Keeling P."/>
            <person name="Hampl V."/>
        </authorList>
    </citation>
    <scope>NUCLEOTIDE SEQUENCE</scope>
    <source>
        <strain evidence="8">STM</strain>
    </source>
</reference>
<evidence type="ECO:0000256" key="4">
    <source>
        <dbReference type="ARBA" id="ARBA00022679"/>
    </source>
</evidence>
<evidence type="ECO:0000313" key="7">
    <source>
        <dbReference type="EMBL" id="KAA6329808.1"/>
    </source>
</evidence>
<dbReference type="Pfam" id="PF00155">
    <property type="entry name" value="Aminotran_1_2"/>
    <property type="match status" value="1"/>
</dbReference>
<dbReference type="GO" id="GO:0004021">
    <property type="term" value="F:L-alanine:2-oxoglutarate aminotransferase activity"/>
    <property type="evidence" value="ECO:0007669"/>
    <property type="project" value="UniProtKB-EC"/>
</dbReference>
<sequence length="407" mass="45321">KAIAAKAEAASGVEFIKMEMGVPGIPPSAIGVAAEIEALQNGVAGIYPDINGLPELKEEASRFVKAFVNVDIRPEGCVPVTGSMQGTYTSFLTCSQCDEKKDTILFIDPGFPVQKQQLVVMGQKYETFDVYHYRGDKLKEKLESYLQKGNISALIYSNPNNPSWVCLKEEELQIIGELATRYDVIVLEDLAYFAMDFRQDLGTPFRPPYQMSVARYTDNYVLLISGSKAFSYAGQRIAVSCISDKLYHRSYTGLTKRYGGGTFGTVFIHRVLYALSSGTSHSAQYALTAMFKAANEGIYHFLDEVKVYGERARKLKEIFLLYGFRLVYDNDLGNPVADGFYFTITYPGMAGGELAKELMYYGVSAISLITTGSEQEGLRACTSFIKNHQYAQLDERMKIFARNNLVI</sequence>
<evidence type="ECO:0000256" key="5">
    <source>
        <dbReference type="ARBA" id="ARBA00022898"/>
    </source>
</evidence>
<evidence type="ECO:0000256" key="1">
    <source>
        <dbReference type="ARBA" id="ARBA00001933"/>
    </source>
</evidence>
<dbReference type="SUPFAM" id="SSF53383">
    <property type="entry name" value="PLP-dependent transferases"/>
    <property type="match status" value="1"/>
</dbReference>
<protein>
    <submittedName>
        <fullName evidence="8">Glutamate-pyruvate aminotransferase AlaC</fullName>
        <ecNumber evidence="8">2.6.1.2</ecNumber>
    </submittedName>
</protein>
<comment type="caution">
    <text evidence="8">The sequence shown here is derived from an EMBL/GenBank/DDBJ whole genome shotgun (WGS) entry which is preliminary data.</text>
</comment>
<dbReference type="Gene3D" id="3.40.640.10">
    <property type="entry name" value="Type I PLP-dependent aspartate aminotransferase-like (Major domain)"/>
    <property type="match status" value="1"/>
</dbReference>
<dbReference type="Gene3D" id="3.90.1150.100">
    <property type="match status" value="1"/>
</dbReference>
<feature type="non-terminal residue" evidence="8">
    <location>
        <position position="1"/>
    </location>
</feature>
<dbReference type="InterPro" id="IPR004839">
    <property type="entry name" value="Aminotransferase_I/II_large"/>
</dbReference>
<keyword evidence="3 8" id="KW-0032">Aminotransferase</keyword>
<keyword evidence="8" id="KW-0670">Pyruvate</keyword>
<evidence type="ECO:0000313" key="8">
    <source>
        <dbReference type="EMBL" id="KAA6329811.1"/>
    </source>
</evidence>
<dbReference type="InterPro" id="IPR050596">
    <property type="entry name" value="AspAT/PAT-like"/>
</dbReference>
<proteinExistence type="inferred from homology"/>
<evidence type="ECO:0000259" key="6">
    <source>
        <dbReference type="Pfam" id="PF00155"/>
    </source>
</evidence>
<gene>
    <name evidence="7" type="ORF">EZS27_021414</name>
    <name evidence="8" type="ORF">EZS27_021417</name>
</gene>
<dbReference type="GO" id="GO:0030170">
    <property type="term" value="F:pyridoxal phosphate binding"/>
    <property type="evidence" value="ECO:0007669"/>
    <property type="project" value="InterPro"/>
</dbReference>
<comment type="similarity">
    <text evidence="2">Belongs to the class-I pyridoxal-phosphate-dependent aminotransferase family.</text>
</comment>
<dbReference type="EC" id="2.6.1.2" evidence="8"/>
<evidence type="ECO:0000256" key="2">
    <source>
        <dbReference type="ARBA" id="ARBA00007441"/>
    </source>
</evidence>
<comment type="cofactor">
    <cofactor evidence="1">
        <name>pyridoxal 5'-phosphate</name>
        <dbReference type="ChEBI" id="CHEBI:597326"/>
    </cofactor>
</comment>
<keyword evidence="5" id="KW-0663">Pyridoxal phosphate</keyword>
<dbReference type="InterPro" id="IPR015424">
    <property type="entry name" value="PyrdxlP-dep_Trfase"/>
</dbReference>
<dbReference type="PANTHER" id="PTHR46383:SF1">
    <property type="entry name" value="ASPARTATE AMINOTRANSFERASE"/>
    <property type="match status" value="1"/>
</dbReference>
<dbReference type="EMBL" id="SNRY01001592">
    <property type="protein sequence ID" value="KAA6329808.1"/>
    <property type="molecule type" value="Genomic_DNA"/>
</dbReference>